<sequence length="83" mass="8818">MDTPAQAVLLLQPGAPFAPLQPLLKQLGLDARPMHPGSTDPTLQGWYTLSHPDAAQLDAALRRLQQAPGVDGAYRKPEGEPPG</sequence>
<dbReference type="Proteomes" id="UP001462640">
    <property type="component" value="Unassembled WGS sequence"/>
</dbReference>
<dbReference type="EMBL" id="JBDPZC010000005">
    <property type="protein sequence ID" value="MEO3713587.1"/>
    <property type="molecule type" value="Genomic_DNA"/>
</dbReference>
<reference evidence="1 2" key="1">
    <citation type="submission" date="2024-05" db="EMBL/GenBank/DDBJ databases">
        <title>Roseateles sp. 2.12 16S ribosomal RNA gene Genome sequencing and assembly.</title>
        <authorList>
            <person name="Woo H."/>
        </authorList>
    </citation>
    <scope>NUCLEOTIDE SEQUENCE [LARGE SCALE GENOMIC DNA]</scope>
    <source>
        <strain evidence="1 2">2.12</strain>
    </source>
</reference>
<keyword evidence="2" id="KW-1185">Reference proteome</keyword>
<gene>
    <name evidence="1" type="ORF">ABDJ40_12515</name>
</gene>
<comment type="caution">
    <text evidence="1">The sequence shown here is derived from an EMBL/GenBank/DDBJ whole genome shotgun (WGS) entry which is preliminary data.</text>
</comment>
<evidence type="ECO:0000313" key="1">
    <source>
        <dbReference type="EMBL" id="MEO3713587.1"/>
    </source>
</evidence>
<accession>A0ABV0GEW4</accession>
<proteinExistence type="predicted"/>
<dbReference type="RefSeq" id="WP_347610129.1">
    <property type="nucleotide sequence ID" value="NZ_JBDPZC010000005.1"/>
</dbReference>
<evidence type="ECO:0008006" key="3">
    <source>
        <dbReference type="Google" id="ProtNLM"/>
    </source>
</evidence>
<name>A0ABV0GEW4_9BURK</name>
<protein>
    <recommendedName>
        <fullName evidence="3">DUF2007 domain-containing protein</fullName>
    </recommendedName>
</protein>
<evidence type="ECO:0000313" key="2">
    <source>
        <dbReference type="Proteomes" id="UP001462640"/>
    </source>
</evidence>
<organism evidence="1 2">
    <name type="scientific">Roseateles flavus</name>
    <dbReference type="NCBI Taxonomy" id="3149041"/>
    <lineage>
        <taxon>Bacteria</taxon>
        <taxon>Pseudomonadati</taxon>
        <taxon>Pseudomonadota</taxon>
        <taxon>Betaproteobacteria</taxon>
        <taxon>Burkholderiales</taxon>
        <taxon>Sphaerotilaceae</taxon>
        <taxon>Roseateles</taxon>
    </lineage>
</organism>